<dbReference type="HOGENOM" id="CLU_002865_0_3_1"/>
<dbReference type="InterPro" id="IPR012132">
    <property type="entry name" value="GMC_OxRdtase"/>
</dbReference>
<evidence type="ECO:0000313" key="5">
    <source>
        <dbReference type="EMBL" id="KEQ68378.1"/>
    </source>
</evidence>
<name>A0A074W666_9PEZI</name>
<evidence type="ECO:0000256" key="1">
    <source>
        <dbReference type="ARBA" id="ARBA00010790"/>
    </source>
</evidence>
<dbReference type="Proteomes" id="UP000027730">
    <property type="component" value="Unassembled WGS sequence"/>
</dbReference>
<dbReference type="GO" id="GO:0050660">
    <property type="term" value="F:flavin adenine dinucleotide binding"/>
    <property type="evidence" value="ECO:0007669"/>
    <property type="project" value="InterPro"/>
</dbReference>
<evidence type="ECO:0000313" key="6">
    <source>
        <dbReference type="Proteomes" id="UP000027730"/>
    </source>
</evidence>
<comment type="similarity">
    <text evidence="1">Belongs to the GMC oxidoreductase family.</text>
</comment>
<comment type="cofactor">
    <cofactor evidence="3">
        <name>FAD</name>
        <dbReference type="ChEBI" id="CHEBI:57692"/>
    </cofactor>
</comment>
<dbReference type="PROSITE" id="PS00624">
    <property type="entry name" value="GMC_OXRED_2"/>
    <property type="match status" value="1"/>
</dbReference>
<dbReference type="GeneID" id="25417731"/>
<dbReference type="PIRSF" id="PIRSF000137">
    <property type="entry name" value="Alcohol_oxidase"/>
    <property type="match status" value="1"/>
</dbReference>
<dbReference type="OrthoDB" id="269227at2759"/>
<dbReference type="GO" id="GO:0016614">
    <property type="term" value="F:oxidoreductase activity, acting on CH-OH group of donors"/>
    <property type="evidence" value="ECO:0007669"/>
    <property type="project" value="InterPro"/>
</dbReference>
<dbReference type="RefSeq" id="XP_013422565.1">
    <property type="nucleotide sequence ID" value="XM_013567111.1"/>
</dbReference>
<dbReference type="SUPFAM" id="SSF54373">
    <property type="entry name" value="FAD-linked reductases, C-terminal domain"/>
    <property type="match status" value="1"/>
</dbReference>
<dbReference type="InterPro" id="IPR007867">
    <property type="entry name" value="GMC_OxRtase_C"/>
</dbReference>
<gene>
    <name evidence="5" type="ORF">M436DRAFT_86500</name>
</gene>
<evidence type="ECO:0000256" key="2">
    <source>
        <dbReference type="ARBA" id="ARBA00023180"/>
    </source>
</evidence>
<dbReference type="Gene3D" id="3.30.560.10">
    <property type="entry name" value="Glucose Oxidase, domain 3"/>
    <property type="match status" value="1"/>
</dbReference>
<dbReference type="PANTHER" id="PTHR11552">
    <property type="entry name" value="GLUCOSE-METHANOL-CHOLINE GMC OXIDOREDUCTASE"/>
    <property type="match status" value="1"/>
</dbReference>
<dbReference type="Gene3D" id="3.50.50.60">
    <property type="entry name" value="FAD/NAD(P)-binding domain"/>
    <property type="match status" value="1"/>
</dbReference>
<feature type="binding site" evidence="3">
    <location>
        <begin position="38"/>
        <end position="41"/>
    </location>
    <ligand>
        <name>FAD</name>
        <dbReference type="ChEBI" id="CHEBI:57692"/>
    </ligand>
</feature>
<proteinExistence type="inferred from homology"/>
<dbReference type="Pfam" id="PF05199">
    <property type="entry name" value="GMC_oxred_C"/>
    <property type="match status" value="1"/>
</dbReference>
<reference evidence="5 6" key="1">
    <citation type="journal article" date="2014" name="BMC Genomics">
        <title>Genome sequencing of four Aureobasidium pullulans varieties: biotechnological potential, stress tolerance, and description of new species.</title>
        <authorList>
            <person name="Gostin Ar C."/>
            <person name="Ohm R.A."/>
            <person name="Kogej T."/>
            <person name="Sonjak S."/>
            <person name="Turk M."/>
            <person name="Zajc J."/>
            <person name="Zalar P."/>
            <person name="Grube M."/>
            <person name="Sun H."/>
            <person name="Han J."/>
            <person name="Sharma A."/>
            <person name="Chiniquy J."/>
            <person name="Ngan C.Y."/>
            <person name="Lipzen A."/>
            <person name="Barry K."/>
            <person name="Grigoriev I.V."/>
            <person name="Gunde-Cimerman N."/>
        </authorList>
    </citation>
    <scope>NUCLEOTIDE SEQUENCE [LARGE SCALE GENOMIC DNA]</scope>
    <source>
        <strain evidence="5 6">CBS 147.97</strain>
    </source>
</reference>
<evidence type="ECO:0000256" key="3">
    <source>
        <dbReference type="PIRSR" id="PIRSR000137-2"/>
    </source>
</evidence>
<protein>
    <submittedName>
        <fullName evidence="5">Alcohol oxidase</fullName>
    </submittedName>
</protein>
<dbReference type="EMBL" id="KL584731">
    <property type="protein sequence ID" value="KEQ68378.1"/>
    <property type="molecule type" value="Genomic_DNA"/>
</dbReference>
<dbReference type="Pfam" id="PF00732">
    <property type="entry name" value="GMC_oxred_N"/>
    <property type="match status" value="1"/>
</dbReference>
<keyword evidence="2" id="KW-0325">Glycoprotein</keyword>
<dbReference type="SUPFAM" id="SSF51905">
    <property type="entry name" value="FAD/NAD(P)-binding domain"/>
    <property type="match status" value="1"/>
</dbReference>
<sequence length="489" mass="52851">MVNGLIDWRFPTTPQSSLLNRTIHYVRGRCLGGSSARNYMVYNRGVYPYYRKSPHYTPANTHLRATNTSVGTVNESPSFARSGGPLQVSYPNFAQPWASFYPSAFEEIGIPSLSQGVNAGVLDGYASITLTQDPIDKFRSSSDASFLQKALASTDLVVYTHTMSKRILFDANKTAIGVSVEVNGVQFQINATREVILSAGAFLSPQMLMASGVGQREILDHHNIPVVADRPGVGQNMWVALAYESNVETPSVLQNDPTRISQENEEFLTHKSGLLTSNGGSDIVGFLKLSNQSVTNLSSETVNDFQANFPQDWPEIQVLSYAIGPNDGINQYAGSAIGLLATFSRGNVTINSADMSDAPIINPAYLTDKRDQELGVAAFRFARRLAATESLQRAIIGDEVVPGPGVATDAEILRSLQQSITPFYHASCTCKMGKRNDSMAVVDSEARAIGVSGLRVVDVSAFALLPPGQPQATVYMLAEKIADMILGHA</sequence>
<dbReference type="AlphaFoldDB" id="A0A074W666"/>
<accession>A0A074W666</accession>
<dbReference type="PANTHER" id="PTHR11552:SF138">
    <property type="entry name" value="DEHYDROGENASE PKFF-RELATED"/>
    <property type="match status" value="1"/>
</dbReference>
<evidence type="ECO:0000259" key="4">
    <source>
        <dbReference type="PROSITE" id="PS00624"/>
    </source>
</evidence>
<keyword evidence="6" id="KW-1185">Reference proteome</keyword>
<feature type="binding site" evidence="3">
    <location>
        <begin position="470"/>
        <end position="471"/>
    </location>
    <ligand>
        <name>FAD</name>
        <dbReference type="ChEBI" id="CHEBI:57692"/>
    </ligand>
</feature>
<dbReference type="InterPro" id="IPR000172">
    <property type="entry name" value="GMC_OxRdtase_N"/>
</dbReference>
<dbReference type="STRING" id="1043004.A0A074W666"/>
<dbReference type="GO" id="GO:0044550">
    <property type="term" value="P:secondary metabolite biosynthetic process"/>
    <property type="evidence" value="ECO:0007669"/>
    <property type="project" value="TreeGrafter"/>
</dbReference>
<organism evidence="5 6">
    <name type="scientific">Aureobasidium namibiae CBS 147.97</name>
    <dbReference type="NCBI Taxonomy" id="1043004"/>
    <lineage>
        <taxon>Eukaryota</taxon>
        <taxon>Fungi</taxon>
        <taxon>Dikarya</taxon>
        <taxon>Ascomycota</taxon>
        <taxon>Pezizomycotina</taxon>
        <taxon>Dothideomycetes</taxon>
        <taxon>Dothideomycetidae</taxon>
        <taxon>Dothideales</taxon>
        <taxon>Saccotheciaceae</taxon>
        <taxon>Aureobasidium</taxon>
    </lineage>
</organism>
<keyword evidence="3" id="KW-0274">FAD</keyword>
<keyword evidence="3" id="KW-0285">Flavoprotein</keyword>
<feature type="domain" description="Glucose-methanol-choline oxidoreductase N-terminal" evidence="4">
    <location>
        <begin position="200"/>
        <end position="214"/>
    </location>
</feature>
<dbReference type="InterPro" id="IPR036188">
    <property type="entry name" value="FAD/NAD-bd_sf"/>
</dbReference>